<protein>
    <submittedName>
        <fullName evidence="2">Uncharacterized protein</fullName>
    </submittedName>
</protein>
<keyword evidence="3" id="KW-1185">Reference proteome</keyword>
<keyword evidence="1" id="KW-0472">Membrane</keyword>
<dbReference type="AlphaFoldDB" id="A0A4Y2BDP6"/>
<keyword evidence="1" id="KW-1133">Transmembrane helix</keyword>
<reference evidence="2 3" key="1">
    <citation type="journal article" date="2019" name="Sci. Rep.">
        <title>Orb-weaving spider Araneus ventricosus genome elucidates the spidroin gene catalogue.</title>
        <authorList>
            <person name="Kono N."/>
            <person name="Nakamura H."/>
            <person name="Ohtoshi R."/>
            <person name="Moran D.A.P."/>
            <person name="Shinohara A."/>
            <person name="Yoshida Y."/>
            <person name="Fujiwara M."/>
            <person name="Mori M."/>
            <person name="Tomita M."/>
            <person name="Arakawa K."/>
        </authorList>
    </citation>
    <scope>NUCLEOTIDE SEQUENCE [LARGE SCALE GENOMIC DNA]</scope>
</reference>
<accession>A0A4Y2BDP6</accession>
<dbReference type="Proteomes" id="UP000499080">
    <property type="component" value="Unassembled WGS sequence"/>
</dbReference>
<feature type="transmembrane region" description="Helical" evidence="1">
    <location>
        <begin position="59"/>
        <end position="79"/>
    </location>
</feature>
<dbReference type="EMBL" id="BGPR01083031">
    <property type="protein sequence ID" value="GBL89619.1"/>
    <property type="molecule type" value="Genomic_DNA"/>
</dbReference>
<keyword evidence="1" id="KW-0812">Transmembrane</keyword>
<gene>
    <name evidence="2" type="ORF">AVEN_203627_1</name>
</gene>
<comment type="caution">
    <text evidence="2">The sequence shown here is derived from an EMBL/GenBank/DDBJ whole genome shotgun (WGS) entry which is preliminary data.</text>
</comment>
<evidence type="ECO:0000256" key="1">
    <source>
        <dbReference type="SAM" id="Phobius"/>
    </source>
</evidence>
<evidence type="ECO:0000313" key="2">
    <source>
        <dbReference type="EMBL" id="GBL89619.1"/>
    </source>
</evidence>
<organism evidence="2 3">
    <name type="scientific">Araneus ventricosus</name>
    <name type="common">Orbweaver spider</name>
    <name type="synonym">Epeira ventricosa</name>
    <dbReference type="NCBI Taxonomy" id="182803"/>
    <lineage>
        <taxon>Eukaryota</taxon>
        <taxon>Metazoa</taxon>
        <taxon>Ecdysozoa</taxon>
        <taxon>Arthropoda</taxon>
        <taxon>Chelicerata</taxon>
        <taxon>Arachnida</taxon>
        <taxon>Araneae</taxon>
        <taxon>Araneomorphae</taxon>
        <taxon>Entelegynae</taxon>
        <taxon>Araneoidea</taxon>
        <taxon>Araneidae</taxon>
        <taxon>Araneus</taxon>
    </lineage>
</organism>
<name>A0A4Y2BDP6_ARAVE</name>
<proteinExistence type="predicted"/>
<evidence type="ECO:0000313" key="3">
    <source>
        <dbReference type="Proteomes" id="UP000499080"/>
    </source>
</evidence>
<sequence length="100" mass="11481">MSGGGYWLIYIRVRWRSTVRHIAITGQGTTSPEGGMQYHWSRDSAPHHFTHVRSETRLLTWRLLIHVLVALTVGSCVSVKRQDTNFAAMQSMRLQLKLCE</sequence>